<feature type="domain" description="Protein kinase" evidence="19">
    <location>
        <begin position="12"/>
        <end position="276"/>
    </location>
</feature>
<gene>
    <name evidence="23" type="primary">caska</name>
</gene>
<evidence type="ECO:0000256" key="8">
    <source>
        <dbReference type="ARBA" id="ARBA00022737"/>
    </source>
</evidence>
<dbReference type="InterPro" id="IPR004172">
    <property type="entry name" value="L27_dom"/>
</dbReference>
<dbReference type="PROSITE" id="PS00856">
    <property type="entry name" value="GUANYLATE_KINASE_1"/>
    <property type="match status" value="1"/>
</dbReference>
<keyword evidence="5" id="KW-0723">Serine/threonine-protein kinase</keyword>
<dbReference type="SMART" id="SM00569">
    <property type="entry name" value="L27"/>
    <property type="match status" value="2"/>
</dbReference>
<comment type="subcellular location">
    <subcellularLocation>
        <location evidence="1">Cell membrane</location>
        <topology evidence="1">Peripheral membrane protein</topology>
    </subcellularLocation>
</comment>
<dbReference type="SMART" id="SM00228">
    <property type="entry name" value="PDZ"/>
    <property type="match status" value="1"/>
</dbReference>
<dbReference type="Pfam" id="PF02828">
    <property type="entry name" value="L27"/>
    <property type="match status" value="2"/>
</dbReference>
<evidence type="ECO:0000256" key="7">
    <source>
        <dbReference type="ARBA" id="ARBA00022679"/>
    </source>
</evidence>
<dbReference type="FunFam" id="3.30.63.10:FF:000004">
    <property type="entry name" value="peripheral plasma membrane protein CASK isoform X2"/>
    <property type="match status" value="1"/>
</dbReference>
<comment type="similarity">
    <text evidence="14">In the N-terminal section; belongs to the protein kinase superfamily. CAMK Ser/Thr protein kinase family. CaMK subfamily.</text>
</comment>
<dbReference type="CTD" id="259195"/>
<dbReference type="InterPro" id="IPR001478">
    <property type="entry name" value="PDZ"/>
</dbReference>
<evidence type="ECO:0000256" key="2">
    <source>
        <dbReference type="ARBA" id="ARBA00007014"/>
    </source>
</evidence>
<dbReference type="Proteomes" id="UP001155660">
    <property type="component" value="Chromosome A9"/>
</dbReference>
<organism evidence="23">
    <name type="scientific">Cyprinus carpio</name>
    <name type="common">Common carp</name>
    <dbReference type="NCBI Taxonomy" id="7962"/>
    <lineage>
        <taxon>Eukaryota</taxon>
        <taxon>Metazoa</taxon>
        <taxon>Chordata</taxon>
        <taxon>Craniata</taxon>
        <taxon>Vertebrata</taxon>
        <taxon>Euteleostomi</taxon>
        <taxon>Actinopterygii</taxon>
        <taxon>Neopterygii</taxon>
        <taxon>Teleostei</taxon>
        <taxon>Ostariophysi</taxon>
        <taxon>Cypriniformes</taxon>
        <taxon>Cyprinidae</taxon>
        <taxon>Cyprininae</taxon>
        <taxon>Cyprinus</taxon>
    </lineage>
</organism>
<dbReference type="PROSITE" id="PS51022">
    <property type="entry name" value="L27"/>
    <property type="match status" value="2"/>
</dbReference>
<dbReference type="FunFam" id="2.30.42.10:FF:000016">
    <property type="entry name" value="peripheral plasma membrane protein CASK isoform X2"/>
    <property type="match status" value="1"/>
</dbReference>
<dbReference type="SMART" id="SM00072">
    <property type="entry name" value="GuKc"/>
    <property type="match status" value="1"/>
</dbReference>
<dbReference type="RefSeq" id="XP_042619914.1">
    <property type="nucleotide sequence ID" value="XM_042763980.1"/>
</dbReference>
<keyword evidence="13" id="KW-0472">Membrane</keyword>
<dbReference type="PANTHER" id="PTHR23122">
    <property type="entry name" value="MEMBRANE-ASSOCIATED GUANYLATE KINASE MAGUK"/>
    <property type="match status" value="1"/>
</dbReference>
<dbReference type="Pfam" id="PF00018">
    <property type="entry name" value="SH3_1"/>
    <property type="match status" value="1"/>
</dbReference>
<accession>A0A9R0B295</accession>
<dbReference type="PROSITE" id="PS50002">
    <property type="entry name" value="SH3"/>
    <property type="match status" value="1"/>
</dbReference>
<evidence type="ECO:0000256" key="17">
    <source>
        <dbReference type="SAM" id="MobiDB-lite"/>
    </source>
</evidence>
<dbReference type="InterPro" id="IPR014775">
    <property type="entry name" value="L27_C"/>
</dbReference>
<keyword evidence="4" id="KW-1003">Cell membrane</keyword>
<dbReference type="Pfam" id="PF00595">
    <property type="entry name" value="PDZ"/>
    <property type="match status" value="1"/>
</dbReference>
<keyword evidence="12" id="KW-0112">Calmodulin-binding</keyword>
<dbReference type="GO" id="GO:0005886">
    <property type="term" value="C:plasma membrane"/>
    <property type="evidence" value="ECO:0007669"/>
    <property type="project" value="UniProtKB-SubCell"/>
</dbReference>
<evidence type="ECO:0000256" key="11">
    <source>
        <dbReference type="ARBA" id="ARBA00022840"/>
    </source>
</evidence>
<reference evidence="23" key="1">
    <citation type="submission" date="2025-08" db="UniProtKB">
        <authorList>
            <consortium name="RefSeq"/>
        </authorList>
    </citation>
    <scope>IDENTIFICATION</scope>
    <source>
        <tissue evidence="23">Muscle</tissue>
    </source>
</reference>
<evidence type="ECO:0000259" key="18">
    <source>
        <dbReference type="PROSITE" id="PS50002"/>
    </source>
</evidence>
<dbReference type="CDD" id="cd12035">
    <property type="entry name" value="SH3_MPP1-like"/>
    <property type="match status" value="1"/>
</dbReference>
<evidence type="ECO:0000256" key="13">
    <source>
        <dbReference type="ARBA" id="ARBA00023136"/>
    </source>
</evidence>
<dbReference type="Pfam" id="PF00069">
    <property type="entry name" value="Pkinase"/>
    <property type="match status" value="1"/>
</dbReference>
<dbReference type="GO" id="GO:0005524">
    <property type="term" value="F:ATP binding"/>
    <property type="evidence" value="ECO:0007669"/>
    <property type="project" value="UniProtKB-KW"/>
</dbReference>
<keyword evidence="3 16" id="KW-0728">SH3 domain</keyword>
<evidence type="ECO:0000256" key="15">
    <source>
        <dbReference type="ARBA" id="ARBA00071925"/>
    </source>
</evidence>
<evidence type="ECO:0000256" key="3">
    <source>
        <dbReference type="ARBA" id="ARBA00022443"/>
    </source>
</evidence>
<dbReference type="GeneID" id="109052770"/>
<dbReference type="CDD" id="cd10831">
    <property type="entry name" value="PDZ_CASK-like"/>
    <property type="match status" value="1"/>
</dbReference>
<evidence type="ECO:0000256" key="6">
    <source>
        <dbReference type="ARBA" id="ARBA00022553"/>
    </source>
</evidence>
<dbReference type="GO" id="GO:0005516">
    <property type="term" value="F:calmodulin binding"/>
    <property type="evidence" value="ECO:0007669"/>
    <property type="project" value="UniProtKB-KW"/>
</dbReference>
<evidence type="ECO:0000256" key="9">
    <source>
        <dbReference type="ARBA" id="ARBA00022741"/>
    </source>
</evidence>
<evidence type="ECO:0000256" key="16">
    <source>
        <dbReference type="PROSITE-ProRule" id="PRU00192"/>
    </source>
</evidence>
<dbReference type="InterPro" id="IPR001452">
    <property type="entry name" value="SH3_domain"/>
</dbReference>
<dbReference type="FunFam" id="1.10.510.10:FF:000062">
    <property type="entry name" value="peripheral plasma membrane protein CASK isoform X2"/>
    <property type="match status" value="1"/>
</dbReference>
<dbReference type="PROSITE" id="PS50052">
    <property type="entry name" value="GUANYLATE_KINASE_2"/>
    <property type="match status" value="1"/>
</dbReference>
<sequence>MADDDVLFEDVYELCEVIGKGPFSVVRRCINRETGQQFAVKIVDVAKFTSSPGLSTEDLKREASICHMLKHPHIVELLETYSSDGMLYMVFEFMDGADLCFEIVKRADAGFVYSEAVASHYMRQILEALRYCHDNNIIHRDVKPHCVLLASKENSAPVKLGGFGVAIQLGESGLVAGGRVGTPHFMAPEVVKRDPYGKPVDVWGCGVILFILLSGCLPFYGTKERLFEAIIKGKYKMNPRLWGQISESAKDLVRRMLMLDPAERITVYEALNHPWLKERDRYAYKIHLPETVEQLRKFNARRKLKGAVLAAVSSHKFNSFYGDPPEELPDFSEDPTSSGLLAAERAVSQVLDSLEEIHALTDCSEKDLDFLHSVFQDHHLHTLLDLYDKINTKSSPQIRNPTSDAVQRAKEVLEEISCYSENADAKELRRILTQPHFMALLQTHDVVAHEVYSDEALRVTPPPTSPYLNGDSPESTNGDMDIENVTRVRLVQFQKNTDEPMGITLKMNDLNHCIVARIMHGGMIHKQGTLHVGDEIREINGISVANQTVEQLQKMLREMRGSITFKIVPGYRIQQSSCEDLPSTIQPKGRQIFVRAQFEYDPVKDDLIPCKEAGIRFRVGDIIQIINKDDHNWWQGKLENTKNGTAGLIPSPELQEWRVACIAMEKTKQEQQASCTWFGKKKKQYKDKYLAKHNADLVTYEEVVKLPAFKRKTLVLLGAHGVGRRHIKNTLITKHPDRFAYPIPHTTRPPKKDEENGKNYFFVSHDQMMQDISNNDYLEYGSHEDAMYGTRLETIRKIHEQGLVAILDVEPQALKVLRTAEFAPYVVFIAAPTITPGMNEDESLQRLQKESEILQKTYAHYFDQTIINNEIDETIRLLEEAIDLVCTTGQWVPVSWVY</sequence>
<dbReference type="GO" id="GO:0030054">
    <property type="term" value="C:cell junction"/>
    <property type="evidence" value="ECO:0007669"/>
    <property type="project" value="UniProtKB-ARBA"/>
</dbReference>
<feature type="domain" description="PDZ" evidence="21">
    <location>
        <begin position="490"/>
        <end position="571"/>
    </location>
</feature>
<keyword evidence="11" id="KW-0067">ATP-binding</keyword>
<evidence type="ECO:0000259" key="22">
    <source>
        <dbReference type="PROSITE" id="PS51022"/>
    </source>
</evidence>
<evidence type="ECO:0000256" key="1">
    <source>
        <dbReference type="ARBA" id="ARBA00004202"/>
    </source>
</evidence>
<evidence type="ECO:0000256" key="14">
    <source>
        <dbReference type="ARBA" id="ARBA00060907"/>
    </source>
</evidence>
<dbReference type="PROSITE" id="PS50011">
    <property type="entry name" value="PROTEIN_KINASE_DOM"/>
    <property type="match status" value="1"/>
</dbReference>
<dbReference type="InterPro" id="IPR020590">
    <property type="entry name" value="Guanylate_kinase_CS"/>
</dbReference>
<feature type="domain" description="SH3" evidence="18">
    <location>
        <begin position="589"/>
        <end position="659"/>
    </location>
</feature>
<dbReference type="InterPro" id="IPR050716">
    <property type="entry name" value="MAGUK"/>
</dbReference>
<keyword evidence="9" id="KW-0547">Nucleotide-binding</keyword>
<evidence type="ECO:0000259" key="21">
    <source>
        <dbReference type="PROSITE" id="PS50106"/>
    </source>
</evidence>
<dbReference type="FunFam" id="3.40.50.300:FF:000146">
    <property type="entry name" value="MAGUK p55 subfamily member 6 isoform X1"/>
    <property type="match status" value="1"/>
</dbReference>
<protein>
    <recommendedName>
        <fullName evidence="15">Peripheral plasma membrane protein CASK</fullName>
    </recommendedName>
</protein>
<evidence type="ECO:0000259" key="20">
    <source>
        <dbReference type="PROSITE" id="PS50052"/>
    </source>
</evidence>
<dbReference type="InterPro" id="IPR008145">
    <property type="entry name" value="GK/Ca_channel_bsu"/>
</dbReference>
<keyword evidence="7" id="KW-0808">Transferase</keyword>
<evidence type="ECO:0000256" key="5">
    <source>
        <dbReference type="ARBA" id="ARBA00022527"/>
    </source>
</evidence>
<comment type="similarity">
    <text evidence="2">Belongs to the MAGUK family.</text>
</comment>
<dbReference type="PROSITE" id="PS50106">
    <property type="entry name" value="PDZ"/>
    <property type="match status" value="1"/>
</dbReference>
<evidence type="ECO:0000256" key="12">
    <source>
        <dbReference type="ARBA" id="ARBA00022860"/>
    </source>
</evidence>
<dbReference type="Pfam" id="PF00625">
    <property type="entry name" value="Guanylate_kin"/>
    <property type="match status" value="1"/>
</dbReference>
<dbReference type="SMR" id="A0A9R0B295"/>
<feature type="domain" description="L27" evidence="22">
    <location>
        <begin position="343"/>
        <end position="398"/>
    </location>
</feature>
<dbReference type="InterPro" id="IPR000719">
    <property type="entry name" value="Prot_kinase_dom"/>
</dbReference>
<dbReference type="FunFam" id="3.30.200.20:FF:000051">
    <property type="entry name" value="Peripheral plasma membrane protein CASK isoform B"/>
    <property type="match status" value="1"/>
</dbReference>
<feature type="domain" description="L27" evidence="22">
    <location>
        <begin position="402"/>
        <end position="455"/>
    </location>
</feature>
<name>A0A9R0B295_CYPCA</name>
<evidence type="ECO:0000259" key="19">
    <source>
        <dbReference type="PROSITE" id="PS50011"/>
    </source>
</evidence>
<evidence type="ECO:0000256" key="10">
    <source>
        <dbReference type="ARBA" id="ARBA00022777"/>
    </source>
</evidence>
<dbReference type="CDD" id="cd14094">
    <property type="entry name" value="STKc_CASK"/>
    <property type="match status" value="1"/>
</dbReference>
<dbReference type="GO" id="GO:0004674">
    <property type="term" value="F:protein serine/threonine kinase activity"/>
    <property type="evidence" value="ECO:0007669"/>
    <property type="project" value="UniProtKB-KW"/>
</dbReference>
<keyword evidence="10" id="KW-0418">Kinase</keyword>
<dbReference type="SMART" id="SM00326">
    <property type="entry name" value="SH3"/>
    <property type="match status" value="1"/>
</dbReference>
<evidence type="ECO:0000256" key="4">
    <source>
        <dbReference type="ARBA" id="ARBA00022475"/>
    </source>
</evidence>
<dbReference type="AlphaFoldDB" id="A0A9R0B295"/>
<proteinExistence type="inferred from homology"/>
<feature type="region of interest" description="Disordered" evidence="17">
    <location>
        <begin position="458"/>
        <end position="480"/>
    </location>
</feature>
<evidence type="ECO:0000313" key="23">
    <source>
        <dbReference type="RefSeq" id="XP_042619914.1"/>
    </source>
</evidence>
<keyword evidence="8" id="KW-0677">Repeat</keyword>
<feature type="domain" description="Guanylate kinase-like" evidence="20">
    <location>
        <begin position="711"/>
        <end position="883"/>
    </location>
</feature>
<dbReference type="InterPro" id="IPR008144">
    <property type="entry name" value="Guanylate_kin-like_dom"/>
</dbReference>
<dbReference type="CDD" id="cd00071">
    <property type="entry name" value="GMPK"/>
    <property type="match status" value="1"/>
</dbReference>
<keyword evidence="6" id="KW-0597">Phosphoprotein</keyword>